<proteinExistence type="predicted"/>
<sequence>MAQWGLNDMMAMDTSEEVKMEELEEPHCIDCHRTKKELAAAKQRARDNWGYFEAKRDESDLLRTALSTAGDTIADLKAKLVTAEGTIKNLNTRPIIAESNSIEAVVKAFSTQITDLATKANDEKRRADREKGLADTALAKIKDLLSRIGVLDSERHHGRAQRPPMGSLPQHIQPVFKAPGHRSQSQSGARAVQLSPIGSTPPYYDEEPELEPLQGDSLHGNAQRPLAGSFTQRRHAGFGAERQIASPSSSAQAPPTKTSSPISEGDYQSIWYRIEGYDVGGPDW</sequence>
<evidence type="ECO:0000313" key="3">
    <source>
        <dbReference type="Proteomes" id="UP000799750"/>
    </source>
</evidence>
<dbReference type="EMBL" id="MU004189">
    <property type="protein sequence ID" value="KAF2495673.1"/>
    <property type="molecule type" value="Genomic_DNA"/>
</dbReference>
<feature type="region of interest" description="Disordered" evidence="1">
    <location>
        <begin position="178"/>
        <end position="265"/>
    </location>
</feature>
<keyword evidence="3" id="KW-1185">Reference proteome</keyword>
<reference evidence="2" key="1">
    <citation type="journal article" date="2020" name="Stud. Mycol.">
        <title>101 Dothideomycetes genomes: a test case for predicting lifestyles and emergence of pathogens.</title>
        <authorList>
            <person name="Haridas S."/>
            <person name="Albert R."/>
            <person name="Binder M."/>
            <person name="Bloem J."/>
            <person name="Labutti K."/>
            <person name="Salamov A."/>
            <person name="Andreopoulos B."/>
            <person name="Baker S."/>
            <person name="Barry K."/>
            <person name="Bills G."/>
            <person name="Bluhm B."/>
            <person name="Cannon C."/>
            <person name="Castanera R."/>
            <person name="Culley D."/>
            <person name="Daum C."/>
            <person name="Ezra D."/>
            <person name="Gonzalez J."/>
            <person name="Henrissat B."/>
            <person name="Kuo A."/>
            <person name="Liang C."/>
            <person name="Lipzen A."/>
            <person name="Lutzoni F."/>
            <person name="Magnuson J."/>
            <person name="Mondo S."/>
            <person name="Nolan M."/>
            <person name="Ohm R."/>
            <person name="Pangilinan J."/>
            <person name="Park H.-J."/>
            <person name="Ramirez L."/>
            <person name="Alfaro M."/>
            <person name="Sun H."/>
            <person name="Tritt A."/>
            <person name="Yoshinaga Y."/>
            <person name="Zwiers L.-H."/>
            <person name="Turgeon B."/>
            <person name="Goodwin S."/>
            <person name="Spatafora J."/>
            <person name="Crous P."/>
            <person name="Grigoriev I."/>
        </authorList>
    </citation>
    <scope>NUCLEOTIDE SEQUENCE</scope>
    <source>
        <strain evidence="2">CBS 269.34</strain>
    </source>
</reference>
<protein>
    <submittedName>
        <fullName evidence="2">Uncharacterized protein</fullName>
    </submittedName>
</protein>
<evidence type="ECO:0000313" key="2">
    <source>
        <dbReference type="EMBL" id="KAF2495673.1"/>
    </source>
</evidence>
<organism evidence="2 3">
    <name type="scientific">Lophium mytilinum</name>
    <dbReference type="NCBI Taxonomy" id="390894"/>
    <lineage>
        <taxon>Eukaryota</taxon>
        <taxon>Fungi</taxon>
        <taxon>Dikarya</taxon>
        <taxon>Ascomycota</taxon>
        <taxon>Pezizomycotina</taxon>
        <taxon>Dothideomycetes</taxon>
        <taxon>Pleosporomycetidae</taxon>
        <taxon>Mytilinidiales</taxon>
        <taxon>Mytilinidiaceae</taxon>
        <taxon>Lophium</taxon>
    </lineage>
</organism>
<dbReference type="Proteomes" id="UP000799750">
    <property type="component" value="Unassembled WGS sequence"/>
</dbReference>
<dbReference type="AlphaFoldDB" id="A0A6A6QVB8"/>
<feature type="compositionally biased region" description="Low complexity" evidence="1">
    <location>
        <begin position="245"/>
        <end position="261"/>
    </location>
</feature>
<dbReference type="OrthoDB" id="10570927at2759"/>
<name>A0A6A6QVB8_9PEZI</name>
<accession>A0A6A6QVB8</accession>
<gene>
    <name evidence="2" type="ORF">BU16DRAFT_396456</name>
</gene>
<evidence type="ECO:0000256" key="1">
    <source>
        <dbReference type="SAM" id="MobiDB-lite"/>
    </source>
</evidence>